<dbReference type="EMBL" id="LN609396">
    <property type="protein sequence ID" value="CEF59702.1"/>
    <property type="molecule type" value="Genomic_DNA"/>
</dbReference>
<dbReference type="OrthoDB" id="1730117at2759"/>
<dbReference type="CDD" id="cd17491">
    <property type="entry name" value="MFS_MFSD12"/>
    <property type="match status" value="1"/>
</dbReference>
<evidence type="ECO:0000313" key="4">
    <source>
        <dbReference type="Proteomes" id="UP000035682"/>
    </source>
</evidence>
<dbReference type="OMA" id="WHGMGCL"/>
<reference evidence="3" key="2">
    <citation type="submission" date="2014-09" db="EMBL/GenBank/DDBJ databases">
        <authorList>
            <person name="Aslett A.Martin."/>
        </authorList>
    </citation>
    <scope>NUCLEOTIDE SEQUENCE</scope>
    <source>
        <strain evidence="3">ED321 Heterogonic</strain>
    </source>
</reference>
<evidence type="ECO:0000313" key="6">
    <source>
        <dbReference type="WormBase" id="SRAE_X000144800"/>
    </source>
</evidence>
<keyword evidence="2" id="KW-1133">Transmembrane helix</keyword>
<evidence type="ECO:0000313" key="3">
    <source>
        <dbReference type="EMBL" id="CEF59702.1"/>
    </source>
</evidence>
<sequence length="516" mass="59144">MASNDNVIVVRNTNQEEEEINGSQNDYNINLNSRSNNQNEINENNTTIFSKEILGCSIGHFYNDLCACMWFTYLMIFLEKVLHFPSEKSGFLMLIGQVADGLCTPVVGFLSDGGYIPKFLKPLGKRISWHLIGTIAVGITFPLIFSGCWFCQNSTGWLGVAYLILCITLFQFGWASVQISHLALIPEMTNCQAIRTSMQSFRYAFSMIANVLVFTLLYYLFQNDEEPEIIDENDLKNFSHAGLVLTIVGLSTSILFYLLTKSHWKIEVNTSNNEISILQNERNNIYNYDKMNWYKWFKNFQYYLITILYMLCRLSVNVSQVYFPFYIIITLKMSKNFVAILPLIIYISSFFSSIFIGIPWISKKLNRKATFMFGIFIGILNCVFFYCDHKNLTFVLVIFMGISQSILLVSSISITADLINKNTESGAFVYGSMSLFDKFSNGIVFQIIEIFNPSCTSMKGANIDCSQFYRDILIFIPGFCGIVMFIILLILLPQQIGKRNNNMEYEILIENDNNEN</sequence>
<evidence type="ECO:0000256" key="1">
    <source>
        <dbReference type="ARBA" id="ARBA00008335"/>
    </source>
</evidence>
<name>A0A090KWX0_STRRB</name>
<dbReference type="GO" id="GO:0005886">
    <property type="term" value="C:plasma membrane"/>
    <property type="evidence" value="ECO:0007669"/>
    <property type="project" value="TreeGrafter"/>
</dbReference>
<dbReference type="InterPro" id="IPR039672">
    <property type="entry name" value="MFS_2"/>
</dbReference>
<dbReference type="SUPFAM" id="SSF103473">
    <property type="entry name" value="MFS general substrate transporter"/>
    <property type="match status" value="1"/>
</dbReference>
<feature type="transmembrane region" description="Helical" evidence="2">
    <location>
        <begin position="241"/>
        <end position="259"/>
    </location>
</feature>
<dbReference type="Proteomes" id="UP000035682">
    <property type="component" value="Unplaced"/>
</dbReference>
<reference evidence="5" key="3">
    <citation type="submission" date="2020-12" db="UniProtKB">
        <authorList>
            <consortium name="WormBaseParasite"/>
        </authorList>
    </citation>
    <scope>IDENTIFICATION</scope>
</reference>
<evidence type="ECO:0000256" key="2">
    <source>
        <dbReference type="SAM" id="Phobius"/>
    </source>
</evidence>
<evidence type="ECO:0000313" key="5">
    <source>
        <dbReference type="WBParaSite" id="SRAE_X000144800.1"/>
    </source>
</evidence>
<dbReference type="WBParaSite" id="SRAE_X000144800.1">
    <property type="protein sequence ID" value="SRAE_X000144800.1"/>
    <property type="gene ID" value="WBGene00267019"/>
</dbReference>
<comment type="similarity">
    <text evidence="1">Belongs to the major facilitator superfamily.</text>
</comment>
<feature type="transmembrane region" description="Helical" evidence="2">
    <location>
        <begin position="156"/>
        <end position="179"/>
    </location>
</feature>
<dbReference type="Pfam" id="PF13347">
    <property type="entry name" value="MFS_2"/>
    <property type="match status" value="1"/>
</dbReference>
<dbReference type="AlphaFoldDB" id="A0A090KWX0"/>
<dbReference type="GO" id="GO:0008643">
    <property type="term" value="P:carbohydrate transport"/>
    <property type="evidence" value="ECO:0007669"/>
    <property type="project" value="InterPro"/>
</dbReference>
<dbReference type="WormBase" id="SRAE_X000144800">
    <property type="protein sequence ID" value="SRP05959"/>
    <property type="gene ID" value="WBGene00267019"/>
</dbReference>
<dbReference type="PANTHER" id="PTHR11328:SF28">
    <property type="entry name" value="MAJOR FACILITATOR SUPERFAMILY DOMAIN-CONTAINING PROTEIN 12"/>
    <property type="match status" value="1"/>
</dbReference>
<feature type="transmembrane region" description="Helical" evidence="2">
    <location>
        <begin position="343"/>
        <end position="362"/>
    </location>
</feature>
<dbReference type="GO" id="GO:0015293">
    <property type="term" value="F:symporter activity"/>
    <property type="evidence" value="ECO:0007669"/>
    <property type="project" value="InterPro"/>
</dbReference>
<keyword evidence="2" id="KW-0472">Membrane</keyword>
<dbReference type="PANTHER" id="PTHR11328">
    <property type="entry name" value="MAJOR FACILITATOR SUPERFAMILY DOMAIN-CONTAINING PROTEIN"/>
    <property type="match status" value="1"/>
</dbReference>
<protein>
    <submittedName>
        <fullName evidence="3 5">Major facilitator superfamily domain, general substrate transporter-containing protein</fullName>
    </submittedName>
</protein>
<dbReference type="Gene3D" id="1.20.1250.20">
    <property type="entry name" value="MFS general substrate transporter like domains"/>
    <property type="match status" value="2"/>
</dbReference>
<feature type="transmembrane region" description="Helical" evidence="2">
    <location>
        <begin position="392"/>
        <end position="415"/>
    </location>
</feature>
<feature type="transmembrane region" description="Helical" evidence="2">
    <location>
        <begin position="468"/>
        <end position="492"/>
    </location>
</feature>
<dbReference type="CTD" id="36384513"/>
<proteinExistence type="inferred from homology"/>
<organism evidence="3">
    <name type="scientific">Strongyloides ratti</name>
    <name type="common">Parasitic roundworm</name>
    <dbReference type="NCBI Taxonomy" id="34506"/>
    <lineage>
        <taxon>Eukaryota</taxon>
        <taxon>Metazoa</taxon>
        <taxon>Ecdysozoa</taxon>
        <taxon>Nematoda</taxon>
        <taxon>Chromadorea</taxon>
        <taxon>Rhabditida</taxon>
        <taxon>Tylenchina</taxon>
        <taxon>Panagrolaimomorpha</taxon>
        <taxon>Strongyloidoidea</taxon>
        <taxon>Strongyloididae</taxon>
        <taxon>Strongyloides</taxon>
    </lineage>
</organism>
<dbReference type="InterPro" id="IPR036259">
    <property type="entry name" value="MFS_trans_sf"/>
</dbReference>
<gene>
    <name evidence="3 5 6" type="ORF">SRAE_X000144800</name>
</gene>
<feature type="transmembrane region" description="Helical" evidence="2">
    <location>
        <begin position="300"/>
        <end position="323"/>
    </location>
</feature>
<feature type="transmembrane region" description="Helical" evidence="2">
    <location>
        <begin position="200"/>
        <end position="221"/>
    </location>
</feature>
<keyword evidence="2" id="KW-0812">Transmembrane</keyword>
<dbReference type="RefSeq" id="XP_024498913.1">
    <property type="nucleotide sequence ID" value="XM_024649085.1"/>
</dbReference>
<feature type="transmembrane region" description="Helical" evidence="2">
    <location>
        <begin position="131"/>
        <end position="150"/>
    </location>
</feature>
<accession>A0A090KWX0</accession>
<keyword evidence="4" id="KW-1185">Reference proteome</keyword>
<reference evidence="4" key="1">
    <citation type="submission" date="2014-09" db="EMBL/GenBank/DDBJ databases">
        <authorList>
            <person name="Martin A.A."/>
        </authorList>
    </citation>
    <scope>NUCLEOTIDE SEQUENCE</scope>
    <source>
        <strain evidence="4">ED321</strain>
    </source>
</reference>
<dbReference type="GeneID" id="36384513"/>
<feature type="transmembrane region" description="Helical" evidence="2">
    <location>
        <begin position="369"/>
        <end position="386"/>
    </location>
</feature>